<evidence type="ECO:0000313" key="1">
    <source>
        <dbReference type="EMBL" id="JAD56267.1"/>
    </source>
</evidence>
<protein>
    <submittedName>
        <fullName evidence="1">Uncharacterized protein</fullName>
    </submittedName>
</protein>
<dbReference type="AlphaFoldDB" id="A0A0A9BAC6"/>
<sequence>MRKGLVIHAQNSPLLKQRTTTLATDKGEKFNISTIRMTTQKSYSSEY</sequence>
<accession>A0A0A9BAC6</accession>
<dbReference type="EMBL" id="GBRH01241628">
    <property type="protein sequence ID" value="JAD56267.1"/>
    <property type="molecule type" value="Transcribed_RNA"/>
</dbReference>
<reference evidence="1" key="2">
    <citation type="journal article" date="2015" name="Data Brief">
        <title>Shoot transcriptome of the giant reed, Arundo donax.</title>
        <authorList>
            <person name="Barrero R.A."/>
            <person name="Guerrero F.D."/>
            <person name="Moolhuijzen P."/>
            <person name="Goolsby J.A."/>
            <person name="Tidwell J."/>
            <person name="Bellgard S.E."/>
            <person name="Bellgard M.I."/>
        </authorList>
    </citation>
    <scope>NUCLEOTIDE SEQUENCE</scope>
    <source>
        <tissue evidence="1">Shoot tissue taken approximately 20 cm above the soil surface</tissue>
    </source>
</reference>
<name>A0A0A9BAC6_ARUDO</name>
<reference evidence="1" key="1">
    <citation type="submission" date="2014-09" db="EMBL/GenBank/DDBJ databases">
        <authorList>
            <person name="Magalhaes I.L.F."/>
            <person name="Oliveira U."/>
            <person name="Santos F.R."/>
            <person name="Vidigal T.H.D.A."/>
            <person name="Brescovit A.D."/>
            <person name="Santos A.J."/>
        </authorList>
    </citation>
    <scope>NUCLEOTIDE SEQUENCE</scope>
    <source>
        <tissue evidence="1">Shoot tissue taken approximately 20 cm above the soil surface</tissue>
    </source>
</reference>
<organism evidence="1">
    <name type="scientific">Arundo donax</name>
    <name type="common">Giant reed</name>
    <name type="synonym">Donax arundinaceus</name>
    <dbReference type="NCBI Taxonomy" id="35708"/>
    <lineage>
        <taxon>Eukaryota</taxon>
        <taxon>Viridiplantae</taxon>
        <taxon>Streptophyta</taxon>
        <taxon>Embryophyta</taxon>
        <taxon>Tracheophyta</taxon>
        <taxon>Spermatophyta</taxon>
        <taxon>Magnoliopsida</taxon>
        <taxon>Liliopsida</taxon>
        <taxon>Poales</taxon>
        <taxon>Poaceae</taxon>
        <taxon>PACMAD clade</taxon>
        <taxon>Arundinoideae</taxon>
        <taxon>Arundineae</taxon>
        <taxon>Arundo</taxon>
    </lineage>
</organism>
<proteinExistence type="predicted"/>